<dbReference type="Pfam" id="PF01485">
    <property type="entry name" value="IBR"/>
    <property type="match status" value="2"/>
</dbReference>
<reference evidence="18" key="2">
    <citation type="submission" date="2025-08" db="UniProtKB">
        <authorList>
            <consortium name="RefSeq"/>
        </authorList>
    </citation>
    <scope>IDENTIFICATION</scope>
    <source>
        <tissue evidence="18">Leaf</tissue>
    </source>
</reference>
<evidence type="ECO:0000256" key="10">
    <source>
        <dbReference type="ARBA" id="ARBA00022771"/>
    </source>
</evidence>
<dbReference type="OrthoDB" id="1024489at2759"/>
<evidence type="ECO:0000256" key="6">
    <source>
        <dbReference type="ARBA" id="ARBA00012251"/>
    </source>
</evidence>
<dbReference type="UniPathway" id="UPA00143"/>
<protein>
    <recommendedName>
        <fullName evidence="6">RBR-type E3 ubiquitin transferase</fullName>
        <ecNumber evidence="6">2.3.2.31</ecNumber>
    </recommendedName>
</protein>
<evidence type="ECO:0000313" key="17">
    <source>
        <dbReference type="Proteomes" id="UP000504610"/>
    </source>
</evidence>
<evidence type="ECO:0000256" key="1">
    <source>
        <dbReference type="ARBA" id="ARBA00001798"/>
    </source>
</evidence>
<dbReference type="InterPro" id="IPR013083">
    <property type="entry name" value="Znf_RING/FYVE/PHD"/>
</dbReference>
<comment type="function">
    <text evidence="3">Might act as an E3 ubiquitin-protein ligase, or as part of E3 complex, which accepts ubiquitin from specific E2 ubiquitin-conjugating enzymes and then transfers it to substrates.</text>
</comment>
<name>A0A6J0M2F2_RAPSA</name>
<comment type="pathway">
    <text evidence="4">Protein modification; protein ubiquitination.</text>
</comment>
<evidence type="ECO:0000313" key="18">
    <source>
        <dbReference type="RefSeq" id="XP_018466193.1"/>
    </source>
</evidence>
<dbReference type="GeneID" id="108837658"/>
<dbReference type="FunFam" id="3.30.40.10:FF:000230">
    <property type="entry name" value="RBR-type E3 ubiquitin transferase"/>
    <property type="match status" value="1"/>
</dbReference>
<accession>A0A6J0M2F2</accession>
<evidence type="ECO:0000256" key="11">
    <source>
        <dbReference type="ARBA" id="ARBA00022786"/>
    </source>
</evidence>
<dbReference type="GO" id="GO:0061630">
    <property type="term" value="F:ubiquitin protein ligase activity"/>
    <property type="evidence" value="ECO:0007669"/>
    <property type="project" value="UniProtKB-EC"/>
</dbReference>
<reference evidence="17" key="1">
    <citation type="journal article" date="2019" name="Database">
        <title>The radish genome database (RadishGD): an integrated information resource for radish genomics.</title>
        <authorList>
            <person name="Yu H.J."/>
            <person name="Baek S."/>
            <person name="Lee Y.J."/>
            <person name="Cho A."/>
            <person name="Mun J.H."/>
        </authorList>
    </citation>
    <scope>NUCLEOTIDE SEQUENCE [LARGE SCALE GENOMIC DNA]</scope>
    <source>
        <strain evidence="17">cv. WK10039</strain>
    </source>
</reference>
<feature type="domain" description="RING-type" evidence="15">
    <location>
        <begin position="32"/>
        <end position="79"/>
    </location>
</feature>
<dbReference type="InterPro" id="IPR017907">
    <property type="entry name" value="Znf_RING_CS"/>
</dbReference>
<dbReference type="EC" id="2.3.2.31" evidence="6"/>
<comment type="similarity">
    <text evidence="5">Belongs to the RBR family. Ariadne subfamily.</text>
</comment>
<keyword evidence="14" id="KW-0472">Membrane</keyword>
<sequence length="269" mass="31333">MAARSRPRDQKDKNILRFLPREGKPDKKTEHCKICLDDVDSDLMFYVERCGHRFCVDCVKQHIEVKLADRKIPDCPHHRCIFHLSIDRCGDLLSYKESLVWMQRIRENSIPLAQRVYCPYESCSHVMSTAELSTCGSSSSTGLRRCFKCRGEFCLHCRVPWHGRLSCNDYRRLYPHRFQEISDVAKLRSLANVNGWRQCPTCYHMVARSYGCNRITCRCGNAFCYQCGYLWDGGFHGDCNQDFMWAFSPILVFVSLVLLLGFVLHHLTK</sequence>
<evidence type="ECO:0000259" key="16">
    <source>
        <dbReference type="PROSITE" id="PS51873"/>
    </source>
</evidence>
<dbReference type="SMART" id="SM00647">
    <property type="entry name" value="IBR"/>
    <property type="match status" value="2"/>
</dbReference>
<keyword evidence="14" id="KW-1133">Transmembrane helix</keyword>
<dbReference type="SMART" id="SM00184">
    <property type="entry name" value="RING"/>
    <property type="match status" value="2"/>
</dbReference>
<dbReference type="CDD" id="cd22584">
    <property type="entry name" value="Rcat_RBR_unk"/>
    <property type="match status" value="1"/>
</dbReference>
<evidence type="ECO:0000256" key="12">
    <source>
        <dbReference type="ARBA" id="ARBA00022833"/>
    </source>
</evidence>
<dbReference type="Proteomes" id="UP000504610">
    <property type="component" value="Chromosome 2"/>
</dbReference>
<gene>
    <name evidence="18" type="primary">LOC108837658</name>
</gene>
<evidence type="ECO:0000256" key="7">
    <source>
        <dbReference type="ARBA" id="ARBA00022679"/>
    </source>
</evidence>
<dbReference type="InterPro" id="IPR018957">
    <property type="entry name" value="Znf_C3HC4_RING-type"/>
</dbReference>
<evidence type="ECO:0000256" key="9">
    <source>
        <dbReference type="ARBA" id="ARBA00022737"/>
    </source>
</evidence>
<evidence type="ECO:0000256" key="14">
    <source>
        <dbReference type="SAM" id="Phobius"/>
    </source>
</evidence>
<keyword evidence="9" id="KW-0677">Repeat</keyword>
<keyword evidence="12" id="KW-0862">Zinc</keyword>
<dbReference type="PROSITE" id="PS50089">
    <property type="entry name" value="ZF_RING_2"/>
    <property type="match status" value="1"/>
</dbReference>
<evidence type="ECO:0000259" key="15">
    <source>
        <dbReference type="PROSITE" id="PS50089"/>
    </source>
</evidence>
<dbReference type="GO" id="GO:0008270">
    <property type="term" value="F:zinc ion binding"/>
    <property type="evidence" value="ECO:0007669"/>
    <property type="project" value="UniProtKB-KW"/>
</dbReference>
<keyword evidence="7" id="KW-0808">Transferase</keyword>
<evidence type="ECO:0000256" key="5">
    <source>
        <dbReference type="ARBA" id="ARBA00005884"/>
    </source>
</evidence>
<dbReference type="InterPro" id="IPR001841">
    <property type="entry name" value="Znf_RING"/>
</dbReference>
<dbReference type="RefSeq" id="XP_018466193.1">
    <property type="nucleotide sequence ID" value="XM_018610691.2"/>
</dbReference>
<feature type="domain" description="RING-type" evidence="16">
    <location>
        <begin position="28"/>
        <end position="243"/>
    </location>
</feature>
<comment type="cofactor">
    <cofactor evidence="2">
        <name>Zn(2+)</name>
        <dbReference type="ChEBI" id="CHEBI:29105"/>
    </cofactor>
</comment>
<evidence type="ECO:0000256" key="8">
    <source>
        <dbReference type="ARBA" id="ARBA00022723"/>
    </source>
</evidence>
<dbReference type="InterPro" id="IPR002867">
    <property type="entry name" value="IBR_dom"/>
</dbReference>
<keyword evidence="11" id="KW-0833">Ubl conjugation pathway</keyword>
<dbReference type="InterPro" id="IPR031127">
    <property type="entry name" value="E3_UB_ligase_RBR"/>
</dbReference>
<dbReference type="PROSITE" id="PS51873">
    <property type="entry name" value="TRIAD"/>
    <property type="match status" value="1"/>
</dbReference>
<dbReference type="PANTHER" id="PTHR11685">
    <property type="entry name" value="RBR FAMILY RING FINGER AND IBR DOMAIN-CONTAINING"/>
    <property type="match status" value="1"/>
</dbReference>
<keyword evidence="10 13" id="KW-0863">Zinc-finger</keyword>
<comment type="catalytic activity">
    <reaction evidence="1">
        <text>[E2 ubiquitin-conjugating enzyme]-S-ubiquitinyl-L-cysteine + [acceptor protein]-L-lysine = [E2 ubiquitin-conjugating enzyme]-L-cysteine + [acceptor protein]-N(6)-ubiquitinyl-L-lysine.</text>
        <dbReference type="EC" id="2.3.2.31"/>
    </reaction>
</comment>
<dbReference type="AlphaFoldDB" id="A0A6J0M2F2"/>
<keyword evidence="14" id="KW-0812">Transmembrane</keyword>
<dbReference type="SUPFAM" id="SSF57850">
    <property type="entry name" value="RING/U-box"/>
    <property type="match status" value="2"/>
</dbReference>
<dbReference type="PROSITE" id="PS00518">
    <property type="entry name" value="ZF_RING_1"/>
    <property type="match status" value="1"/>
</dbReference>
<dbReference type="InterPro" id="IPR044066">
    <property type="entry name" value="TRIAD_supradom"/>
</dbReference>
<dbReference type="Gene3D" id="1.20.120.1750">
    <property type="match status" value="1"/>
</dbReference>
<dbReference type="GO" id="GO:0016567">
    <property type="term" value="P:protein ubiquitination"/>
    <property type="evidence" value="ECO:0007669"/>
    <property type="project" value="UniProtKB-UniPathway"/>
</dbReference>
<evidence type="ECO:0000256" key="13">
    <source>
        <dbReference type="PROSITE-ProRule" id="PRU00175"/>
    </source>
</evidence>
<keyword evidence="17" id="KW-1185">Reference proteome</keyword>
<proteinExistence type="inferred from homology"/>
<dbReference type="KEGG" id="rsz:108837658"/>
<evidence type="ECO:0000256" key="4">
    <source>
        <dbReference type="ARBA" id="ARBA00004906"/>
    </source>
</evidence>
<feature type="transmembrane region" description="Helical" evidence="14">
    <location>
        <begin position="243"/>
        <end position="264"/>
    </location>
</feature>
<evidence type="ECO:0000256" key="3">
    <source>
        <dbReference type="ARBA" id="ARBA00003976"/>
    </source>
</evidence>
<dbReference type="Pfam" id="PF00097">
    <property type="entry name" value="zf-C3HC4"/>
    <property type="match status" value="1"/>
</dbReference>
<dbReference type="Gene3D" id="3.30.40.10">
    <property type="entry name" value="Zinc/RING finger domain, C3HC4 (zinc finger)"/>
    <property type="match status" value="1"/>
</dbReference>
<keyword evidence="8" id="KW-0479">Metal-binding</keyword>
<organism evidence="17 18">
    <name type="scientific">Raphanus sativus</name>
    <name type="common">Radish</name>
    <name type="synonym">Raphanus raphanistrum var. sativus</name>
    <dbReference type="NCBI Taxonomy" id="3726"/>
    <lineage>
        <taxon>Eukaryota</taxon>
        <taxon>Viridiplantae</taxon>
        <taxon>Streptophyta</taxon>
        <taxon>Embryophyta</taxon>
        <taxon>Tracheophyta</taxon>
        <taxon>Spermatophyta</taxon>
        <taxon>Magnoliopsida</taxon>
        <taxon>eudicotyledons</taxon>
        <taxon>Gunneridae</taxon>
        <taxon>Pentapetalae</taxon>
        <taxon>rosids</taxon>
        <taxon>malvids</taxon>
        <taxon>Brassicales</taxon>
        <taxon>Brassicaceae</taxon>
        <taxon>Brassiceae</taxon>
        <taxon>Raphanus</taxon>
    </lineage>
</organism>
<evidence type="ECO:0000256" key="2">
    <source>
        <dbReference type="ARBA" id="ARBA00001947"/>
    </source>
</evidence>